<evidence type="ECO:0008006" key="3">
    <source>
        <dbReference type="Google" id="ProtNLM"/>
    </source>
</evidence>
<organism evidence="1 2">
    <name type="scientific">Dictyobacter alpinus</name>
    <dbReference type="NCBI Taxonomy" id="2014873"/>
    <lineage>
        <taxon>Bacteria</taxon>
        <taxon>Bacillati</taxon>
        <taxon>Chloroflexota</taxon>
        <taxon>Ktedonobacteria</taxon>
        <taxon>Ktedonobacterales</taxon>
        <taxon>Dictyobacteraceae</taxon>
        <taxon>Dictyobacter</taxon>
    </lineage>
</organism>
<dbReference type="InterPro" id="IPR043519">
    <property type="entry name" value="NT_sf"/>
</dbReference>
<dbReference type="Proteomes" id="UP000287171">
    <property type="component" value="Unassembled WGS sequence"/>
</dbReference>
<comment type="caution">
    <text evidence="1">The sequence shown here is derived from an EMBL/GenBank/DDBJ whole genome shotgun (WGS) entry which is preliminary data.</text>
</comment>
<gene>
    <name evidence="1" type="ORF">KDA_06170</name>
</gene>
<protein>
    <recommendedName>
        <fullName evidence="3">Nucleotidyltransferase</fullName>
    </recommendedName>
</protein>
<evidence type="ECO:0000313" key="2">
    <source>
        <dbReference type="Proteomes" id="UP000287171"/>
    </source>
</evidence>
<reference evidence="2" key="1">
    <citation type="submission" date="2018-12" db="EMBL/GenBank/DDBJ databases">
        <title>Tengunoibacter tsumagoiensis gen. nov., sp. nov., Dictyobacter kobayashii sp. nov., D. alpinus sp. nov., and D. joshuensis sp. nov. and description of Dictyobacteraceae fam. nov. within the order Ktedonobacterales isolated from Tengu-no-mugimeshi.</title>
        <authorList>
            <person name="Wang C.M."/>
            <person name="Zheng Y."/>
            <person name="Sakai Y."/>
            <person name="Toyoda A."/>
            <person name="Minakuchi Y."/>
            <person name="Abe K."/>
            <person name="Yokota A."/>
            <person name="Yabe S."/>
        </authorList>
    </citation>
    <scope>NUCLEOTIDE SEQUENCE [LARGE SCALE GENOMIC DNA]</scope>
    <source>
        <strain evidence="2">Uno16</strain>
    </source>
</reference>
<sequence length="198" mass="22141">MSSASPMNTPEIIQAISPLIDTFDRFNIPYFIGGSVASSIHGRRRATQDVDIVAAIQRHHVQALVKVLENDYYIDGAMIRGAILNQSSFNMLHNDTGVKVDVFVLKSSDFARHELGRAREEVIEQGSRSFYVASPEDVILTKLNWWKMGGGISTRQWNDIVEVIKRTGDALDTVYLRQFAPHLGVTDILEQVLIDAGR</sequence>
<evidence type="ECO:0000313" key="1">
    <source>
        <dbReference type="EMBL" id="GCE25133.1"/>
    </source>
</evidence>
<dbReference type="AlphaFoldDB" id="A0A402B1C1"/>
<dbReference type="OrthoDB" id="146765at2"/>
<dbReference type="RefSeq" id="WP_126625751.1">
    <property type="nucleotide sequence ID" value="NZ_BIFT01000001.1"/>
</dbReference>
<proteinExistence type="predicted"/>
<dbReference type="EMBL" id="BIFT01000001">
    <property type="protein sequence ID" value="GCE25133.1"/>
    <property type="molecule type" value="Genomic_DNA"/>
</dbReference>
<name>A0A402B1C1_9CHLR</name>
<accession>A0A402B1C1</accession>
<dbReference type="SUPFAM" id="SSF81301">
    <property type="entry name" value="Nucleotidyltransferase"/>
    <property type="match status" value="1"/>
</dbReference>
<dbReference type="Gene3D" id="3.30.460.40">
    <property type="match status" value="1"/>
</dbReference>
<keyword evidence="2" id="KW-1185">Reference proteome</keyword>